<organism evidence="1">
    <name type="scientific">bioreactor metagenome</name>
    <dbReference type="NCBI Taxonomy" id="1076179"/>
    <lineage>
        <taxon>unclassified sequences</taxon>
        <taxon>metagenomes</taxon>
        <taxon>ecological metagenomes</taxon>
    </lineage>
</organism>
<gene>
    <name evidence="1" type="ORF">SDC9_177924</name>
</gene>
<accession>A0A645H3Q3</accession>
<dbReference type="AlphaFoldDB" id="A0A645H3Q3"/>
<proteinExistence type="predicted"/>
<comment type="caution">
    <text evidence="1">The sequence shown here is derived from an EMBL/GenBank/DDBJ whole genome shotgun (WGS) entry which is preliminary data.</text>
</comment>
<evidence type="ECO:0000313" key="1">
    <source>
        <dbReference type="EMBL" id="MPN30453.1"/>
    </source>
</evidence>
<reference evidence="1" key="1">
    <citation type="submission" date="2019-08" db="EMBL/GenBank/DDBJ databases">
        <authorList>
            <person name="Kucharzyk K."/>
            <person name="Murdoch R.W."/>
            <person name="Higgins S."/>
            <person name="Loffler F."/>
        </authorList>
    </citation>
    <scope>NUCLEOTIDE SEQUENCE</scope>
</reference>
<protein>
    <submittedName>
        <fullName evidence="1">Uncharacterized protein</fullName>
    </submittedName>
</protein>
<dbReference type="EMBL" id="VSSQ01081567">
    <property type="protein sequence ID" value="MPN30453.1"/>
    <property type="molecule type" value="Genomic_DNA"/>
</dbReference>
<name>A0A645H3Q3_9ZZZZ</name>
<sequence>MHTVIPDNVLGANGIILQAFIGPQGSARGDGTVFAHAAPRSQGRMRKYLRPAFHMGTFTEDGATNLRIFSHTRIRHEHGALDAAARAYANPAANHRSICQQSAGGHFRLPANIARGHNGGIGGYFCPMLNPNSFSFHRQGFKGTFALQHVPLGIEILL</sequence>